<keyword evidence="2" id="KW-0808">Transferase</keyword>
<comment type="caution">
    <text evidence="2">The sequence shown here is derived from an EMBL/GenBank/DDBJ whole genome shotgun (WGS) entry which is preliminary data.</text>
</comment>
<gene>
    <name evidence="2" type="ORF">N825_03985</name>
</gene>
<dbReference type="Pfam" id="PF01636">
    <property type="entry name" value="APH"/>
    <property type="match status" value="1"/>
</dbReference>
<dbReference type="SUPFAM" id="SSF56112">
    <property type="entry name" value="Protein kinase-like (PK-like)"/>
    <property type="match status" value="1"/>
</dbReference>
<dbReference type="STRING" id="1385369.N825_03985"/>
<dbReference type="GO" id="GO:0016740">
    <property type="term" value="F:transferase activity"/>
    <property type="evidence" value="ECO:0007669"/>
    <property type="project" value="UniProtKB-KW"/>
</dbReference>
<organism evidence="2 3">
    <name type="scientific">Skermanella stibiiresistens SB22</name>
    <dbReference type="NCBI Taxonomy" id="1385369"/>
    <lineage>
        <taxon>Bacteria</taxon>
        <taxon>Pseudomonadati</taxon>
        <taxon>Pseudomonadota</taxon>
        <taxon>Alphaproteobacteria</taxon>
        <taxon>Rhodospirillales</taxon>
        <taxon>Azospirillaceae</taxon>
        <taxon>Skermanella</taxon>
    </lineage>
</organism>
<accession>W9H4H6</accession>
<name>W9H4H6_9PROT</name>
<evidence type="ECO:0000313" key="2">
    <source>
        <dbReference type="EMBL" id="EWY39696.1"/>
    </source>
</evidence>
<dbReference type="EMBL" id="AVFL01000010">
    <property type="protein sequence ID" value="EWY39696.1"/>
    <property type="molecule type" value="Genomic_DNA"/>
</dbReference>
<reference evidence="2 3" key="1">
    <citation type="submission" date="2013-08" db="EMBL/GenBank/DDBJ databases">
        <title>The genome sequence of Skermanella stibiiresistens.</title>
        <authorList>
            <person name="Zhu W."/>
            <person name="Wang G."/>
        </authorList>
    </citation>
    <scope>NUCLEOTIDE SEQUENCE [LARGE SCALE GENOMIC DNA]</scope>
    <source>
        <strain evidence="2 3">SB22</strain>
    </source>
</reference>
<feature type="domain" description="Aminoglycoside phosphotransferase" evidence="1">
    <location>
        <begin position="31"/>
        <end position="212"/>
    </location>
</feature>
<sequence length="294" mass="31610">MPPKGMAHAHFRLPEGGLARVPRWSQIGLDAASNLRHQAKAFTRAAPSGHTPQLLGLLEPGDGLPMGALMVEEITGRPPRLPGDMPAIARALAAIHLLPAEPAGNPIAATVKVIERQAPYFAKAGLAPATLAHLEGELDWVHTLPTTPEPPVTLVGTDTHPGNFLIDANGKAWFVDLEKATDGLPAIDLAHASLYTSTTWDPDVAAVLDANATAALYDIWSEAVTPELAEAVRPWFAVSRRLVWLRTLSWMARWKVEGAVAHGAGVDPRTLAHVRDRIEDFFTPATIARVRESL</sequence>
<dbReference type="Proteomes" id="UP000019486">
    <property type="component" value="Unassembled WGS sequence"/>
</dbReference>
<dbReference type="Gene3D" id="3.90.1200.10">
    <property type="match status" value="1"/>
</dbReference>
<evidence type="ECO:0000259" key="1">
    <source>
        <dbReference type="Pfam" id="PF01636"/>
    </source>
</evidence>
<proteinExistence type="predicted"/>
<protein>
    <submittedName>
        <fullName evidence="2">Aminoglycoside phosphotransferase</fullName>
    </submittedName>
</protein>
<dbReference type="AlphaFoldDB" id="W9H4H6"/>
<dbReference type="InterPro" id="IPR011009">
    <property type="entry name" value="Kinase-like_dom_sf"/>
</dbReference>
<evidence type="ECO:0000313" key="3">
    <source>
        <dbReference type="Proteomes" id="UP000019486"/>
    </source>
</evidence>
<keyword evidence="3" id="KW-1185">Reference proteome</keyword>
<dbReference type="InterPro" id="IPR002575">
    <property type="entry name" value="Aminoglycoside_PTrfase"/>
</dbReference>
<dbReference type="PATRIC" id="fig|1385369.3.peg.3022"/>